<keyword evidence="7 9" id="KW-0378">Hydrolase</keyword>
<evidence type="ECO:0000256" key="3">
    <source>
        <dbReference type="ARBA" id="ARBA00004961"/>
    </source>
</evidence>
<comment type="similarity">
    <text evidence="4 7">Belongs to the glucosamine/galactosamine-6-phosphate isomerase family. 6-phosphogluconolactonase subfamily.</text>
</comment>
<accession>A0A399D356</accession>
<comment type="pathway">
    <text evidence="3 7">Carbohydrate degradation; pentose phosphate pathway; D-ribulose 5-phosphate from D-glucose 6-phosphate (oxidative stage): step 2/3.</text>
</comment>
<proteinExistence type="inferred from homology"/>
<evidence type="ECO:0000256" key="1">
    <source>
        <dbReference type="ARBA" id="ARBA00000832"/>
    </source>
</evidence>
<sequence length="243" mass="27402">MATTTEVKIFPTPKKVCKAVAHEIQKLTHGSSQSRFDIALSGGKTPKKLFETLIKKYKDSIPWERIHFWWGDERCVSPNSDESNFKMASDILFQYVGIPSKNIHRIKGENPPEEEATRYAAEIDKNLNHRGEIPVFDLILLGLGDDGHTASIFPDQLEIFEESRNCVATRHPLSGQNRITLTGKVLNNANRVYFLVTGESKSMRVSEIMNNDEAAKLLPAYYIVPQNGLLIWFIDEPAASKIS</sequence>
<dbReference type="InterPro" id="IPR005900">
    <property type="entry name" value="6-phosphogluconolactonase_DevB"/>
</dbReference>
<reference evidence="9 10" key="1">
    <citation type="journal article" date="2015" name="Int. J. Syst. Evol. Microbiol.">
        <title>Mariniphaga sediminis sp. nov., isolated from coastal sediment.</title>
        <authorList>
            <person name="Wang F.Q."/>
            <person name="Shen Q.Y."/>
            <person name="Chen G.J."/>
            <person name="Du Z.J."/>
        </authorList>
    </citation>
    <scope>NUCLEOTIDE SEQUENCE [LARGE SCALE GENOMIC DNA]</scope>
    <source>
        <strain evidence="9 10">SY21</strain>
    </source>
</reference>
<dbReference type="GO" id="GO:0005975">
    <property type="term" value="P:carbohydrate metabolic process"/>
    <property type="evidence" value="ECO:0007669"/>
    <property type="project" value="UniProtKB-UniRule"/>
</dbReference>
<dbReference type="Proteomes" id="UP000266441">
    <property type="component" value="Unassembled WGS sequence"/>
</dbReference>
<feature type="domain" description="Glucosamine/galactosamine-6-phosphate isomerase" evidence="8">
    <location>
        <begin position="12"/>
        <end position="232"/>
    </location>
</feature>
<dbReference type="InterPro" id="IPR006148">
    <property type="entry name" value="Glc/Gal-6P_isomerase"/>
</dbReference>
<comment type="caution">
    <text evidence="9">The sequence shown here is derived from an EMBL/GenBank/DDBJ whole genome shotgun (WGS) entry which is preliminary data.</text>
</comment>
<dbReference type="OrthoDB" id="9810967at2"/>
<evidence type="ECO:0000256" key="5">
    <source>
        <dbReference type="ARBA" id="ARBA00013198"/>
    </source>
</evidence>
<dbReference type="GO" id="GO:0017057">
    <property type="term" value="F:6-phosphogluconolactonase activity"/>
    <property type="evidence" value="ECO:0007669"/>
    <property type="project" value="UniProtKB-UniRule"/>
</dbReference>
<dbReference type="NCBIfam" id="TIGR01198">
    <property type="entry name" value="pgl"/>
    <property type="match status" value="1"/>
</dbReference>
<dbReference type="RefSeq" id="WP_119350295.1">
    <property type="nucleotide sequence ID" value="NZ_QWET01000008.1"/>
</dbReference>
<dbReference type="UniPathway" id="UPA00115">
    <property type="reaction ID" value="UER00409"/>
</dbReference>
<name>A0A399D356_9BACT</name>
<dbReference type="Gene3D" id="3.40.50.1360">
    <property type="match status" value="1"/>
</dbReference>
<dbReference type="EMBL" id="QWET01000008">
    <property type="protein sequence ID" value="RIH64830.1"/>
    <property type="molecule type" value="Genomic_DNA"/>
</dbReference>
<dbReference type="PANTHER" id="PTHR11054">
    <property type="entry name" value="6-PHOSPHOGLUCONOLACTONASE"/>
    <property type="match status" value="1"/>
</dbReference>
<dbReference type="InterPro" id="IPR039104">
    <property type="entry name" value="6PGL"/>
</dbReference>
<protein>
    <recommendedName>
        <fullName evidence="6 7">6-phosphogluconolactonase</fullName>
        <shortName evidence="7">6PGL</shortName>
        <ecNumber evidence="5 7">3.1.1.31</ecNumber>
    </recommendedName>
</protein>
<evidence type="ECO:0000256" key="6">
    <source>
        <dbReference type="ARBA" id="ARBA00020337"/>
    </source>
</evidence>
<keyword evidence="10" id="KW-1185">Reference proteome</keyword>
<evidence type="ECO:0000313" key="9">
    <source>
        <dbReference type="EMBL" id="RIH64830.1"/>
    </source>
</evidence>
<dbReference type="GO" id="GO:0006098">
    <property type="term" value="P:pentose-phosphate shunt"/>
    <property type="evidence" value="ECO:0007669"/>
    <property type="project" value="UniProtKB-UniPathway"/>
</dbReference>
<comment type="catalytic activity">
    <reaction evidence="1 7">
        <text>6-phospho-D-glucono-1,5-lactone + H2O = 6-phospho-D-gluconate + H(+)</text>
        <dbReference type="Rhea" id="RHEA:12556"/>
        <dbReference type="ChEBI" id="CHEBI:15377"/>
        <dbReference type="ChEBI" id="CHEBI:15378"/>
        <dbReference type="ChEBI" id="CHEBI:57955"/>
        <dbReference type="ChEBI" id="CHEBI:58759"/>
        <dbReference type="EC" id="3.1.1.31"/>
    </reaction>
</comment>
<evidence type="ECO:0000256" key="2">
    <source>
        <dbReference type="ARBA" id="ARBA00002681"/>
    </source>
</evidence>
<dbReference type="CDD" id="cd01400">
    <property type="entry name" value="6PGL"/>
    <property type="match status" value="1"/>
</dbReference>
<organism evidence="9 10">
    <name type="scientific">Mariniphaga sediminis</name>
    <dbReference type="NCBI Taxonomy" id="1628158"/>
    <lineage>
        <taxon>Bacteria</taxon>
        <taxon>Pseudomonadati</taxon>
        <taxon>Bacteroidota</taxon>
        <taxon>Bacteroidia</taxon>
        <taxon>Marinilabiliales</taxon>
        <taxon>Prolixibacteraceae</taxon>
        <taxon>Mariniphaga</taxon>
    </lineage>
</organism>
<evidence type="ECO:0000256" key="7">
    <source>
        <dbReference type="RuleBase" id="RU365095"/>
    </source>
</evidence>
<dbReference type="PANTHER" id="PTHR11054:SF0">
    <property type="entry name" value="6-PHOSPHOGLUCONOLACTONASE"/>
    <property type="match status" value="1"/>
</dbReference>
<dbReference type="EC" id="3.1.1.31" evidence="5 7"/>
<evidence type="ECO:0000259" key="8">
    <source>
        <dbReference type="Pfam" id="PF01182"/>
    </source>
</evidence>
<comment type="function">
    <text evidence="2 7">Hydrolysis of 6-phosphogluconolactone to 6-phosphogluconate.</text>
</comment>
<gene>
    <name evidence="7 9" type="primary">pgl</name>
    <name evidence="9" type="ORF">D1164_12360</name>
</gene>
<dbReference type="InterPro" id="IPR037171">
    <property type="entry name" value="NagB/RpiA_transferase-like"/>
</dbReference>
<dbReference type="AlphaFoldDB" id="A0A399D356"/>
<dbReference type="SUPFAM" id="SSF100950">
    <property type="entry name" value="NagB/RpiA/CoA transferase-like"/>
    <property type="match status" value="1"/>
</dbReference>
<dbReference type="Pfam" id="PF01182">
    <property type="entry name" value="Glucosamine_iso"/>
    <property type="match status" value="1"/>
</dbReference>
<evidence type="ECO:0000313" key="10">
    <source>
        <dbReference type="Proteomes" id="UP000266441"/>
    </source>
</evidence>
<evidence type="ECO:0000256" key="4">
    <source>
        <dbReference type="ARBA" id="ARBA00010662"/>
    </source>
</evidence>